<evidence type="ECO:0000256" key="3">
    <source>
        <dbReference type="ARBA" id="ARBA00022827"/>
    </source>
</evidence>
<evidence type="ECO:0000256" key="4">
    <source>
        <dbReference type="ARBA" id="ARBA00022857"/>
    </source>
</evidence>
<keyword evidence="3" id="KW-0274">FAD</keyword>
<dbReference type="RefSeq" id="XP_016619332.1">
    <property type="nucleotide sequence ID" value="XM_016764250.1"/>
</dbReference>
<protein>
    <submittedName>
        <fullName evidence="6">Uncharacterized protein</fullName>
    </submittedName>
</protein>
<dbReference type="HOGENOM" id="CLU_006909_8_0_1"/>
<dbReference type="InterPro" id="IPR000960">
    <property type="entry name" value="Flavin_mOase"/>
</dbReference>
<evidence type="ECO:0000256" key="2">
    <source>
        <dbReference type="ARBA" id="ARBA00022630"/>
    </source>
</evidence>
<keyword evidence="7" id="KW-1185">Reference proteome</keyword>
<keyword evidence="4" id="KW-0521">NADP</keyword>
<dbReference type="PRINTS" id="PR00370">
    <property type="entry name" value="FMOXYGENASE"/>
</dbReference>
<dbReference type="InterPro" id="IPR036188">
    <property type="entry name" value="FAD/NAD-bd_sf"/>
</dbReference>
<dbReference type="Pfam" id="PF00743">
    <property type="entry name" value="FMO-like"/>
    <property type="match status" value="1"/>
</dbReference>
<dbReference type="GeneID" id="27699438"/>
<proteinExistence type="inferred from homology"/>
<evidence type="ECO:0000256" key="1">
    <source>
        <dbReference type="ARBA" id="ARBA00009183"/>
    </source>
</evidence>
<keyword evidence="5" id="KW-0560">Oxidoreductase</keyword>
<accession>A0A0D2HHB0</accession>
<organism evidence="6 7">
    <name type="scientific">Cladophialophora bantiana (strain ATCC 10958 / CBS 173.52 / CDC B-1940 / NIH 8579)</name>
    <name type="common">Xylohypha bantiana</name>
    <dbReference type="NCBI Taxonomy" id="1442370"/>
    <lineage>
        <taxon>Eukaryota</taxon>
        <taxon>Fungi</taxon>
        <taxon>Dikarya</taxon>
        <taxon>Ascomycota</taxon>
        <taxon>Pezizomycotina</taxon>
        <taxon>Eurotiomycetes</taxon>
        <taxon>Chaetothyriomycetidae</taxon>
        <taxon>Chaetothyriales</taxon>
        <taxon>Herpotrichiellaceae</taxon>
        <taxon>Cladophialophora</taxon>
    </lineage>
</organism>
<dbReference type="GO" id="GO:0050660">
    <property type="term" value="F:flavin adenine dinucleotide binding"/>
    <property type="evidence" value="ECO:0007669"/>
    <property type="project" value="InterPro"/>
</dbReference>
<dbReference type="PANTHER" id="PTHR23023">
    <property type="entry name" value="DIMETHYLANILINE MONOOXYGENASE"/>
    <property type="match status" value="1"/>
</dbReference>
<sequence length="329" mass="36671">MASSEIDVAVIGLEAFGLVALKNLREEGFNATGFDKNLYVGGLRQFTEKDQTSVLEFTIVNISKERGCFTDFPFPKGKHRQTKSHASAADVQKYLSDYAAHYELLPHIQLGTNVLNLARDDQNKKWALNVVTAHNVNSLLLFDKVVVATGTNHRPVVPFLKGQEIYKGRILHSWGFKRRDKRVMVIGIGNSAADTATSLVGIAKEIFLSHRHGAYIVPRSQPNGQPLDHGLTYRKIRMSLTLQRHLPQLWEAMSNNMLAKIQNASVKLKPEWRINPAPSFVHNVPTVTDTLIPALEKGQIESVENAEKIIGEFAVQLADGKVVELDTFI</sequence>
<dbReference type="Proteomes" id="UP000053789">
    <property type="component" value="Unassembled WGS sequence"/>
</dbReference>
<evidence type="ECO:0000313" key="7">
    <source>
        <dbReference type="Proteomes" id="UP000053789"/>
    </source>
</evidence>
<dbReference type="GO" id="GO:0050661">
    <property type="term" value="F:NADP binding"/>
    <property type="evidence" value="ECO:0007669"/>
    <property type="project" value="InterPro"/>
</dbReference>
<evidence type="ECO:0000256" key="5">
    <source>
        <dbReference type="ARBA" id="ARBA00023002"/>
    </source>
</evidence>
<comment type="similarity">
    <text evidence="1">Belongs to the FMO family.</text>
</comment>
<gene>
    <name evidence="6" type="ORF">Z519_06510</name>
</gene>
<dbReference type="OrthoDB" id="66881at2759"/>
<dbReference type="SUPFAM" id="SSF51905">
    <property type="entry name" value="FAD/NAD(P)-binding domain"/>
    <property type="match status" value="1"/>
</dbReference>
<dbReference type="PIRSF" id="PIRSF000332">
    <property type="entry name" value="FMO"/>
    <property type="match status" value="1"/>
</dbReference>
<keyword evidence="2" id="KW-0285">Flavoprotein</keyword>
<dbReference type="VEuPathDB" id="FungiDB:Z519_06510"/>
<dbReference type="Gene3D" id="3.50.50.60">
    <property type="entry name" value="FAD/NAD(P)-binding domain"/>
    <property type="match status" value="1"/>
</dbReference>
<dbReference type="EMBL" id="KN846988">
    <property type="protein sequence ID" value="KIW92663.1"/>
    <property type="molecule type" value="Genomic_DNA"/>
</dbReference>
<name>A0A0D2HHB0_CLAB1</name>
<dbReference type="InterPro" id="IPR050346">
    <property type="entry name" value="FMO-like"/>
</dbReference>
<evidence type="ECO:0000313" key="6">
    <source>
        <dbReference type="EMBL" id="KIW92663.1"/>
    </source>
</evidence>
<dbReference type="AlphaFoldDB" id="A0A0D2HHB0"/>
<dbReference type="InterPro" id="IPR020946">
    <property type="entry name" value="Flavin_mOase-like"/>
</dbReference>
<reference evidence="6" key="1">
    <citation type="submission" date="2015-01" db="EMBL/GenBank/DDBJ databases">
        <title>The Genome Sequence of Cladophialophora bantiana CBS 173.52.</title>
        <authorList>
            <consortium name="The Broad Institute Genomics Platform"/>
            <person name="Cuomo C."/>
            <person name="de Hoog S."/>
            <person name="Gorbushina A."/>
            <person name="Stielow B."/>
            <person name="Teixiera M."/>
            <person name="Abouelleil A."/>
            <person name="Chapman S.B."/>
            <person name="Priest M."/>
            <person name="Young S.K."/>
            <person name="Wortman J."/>
            <person name="Nusbaum C."/>
            <person name="Birren B."/>
        </authorList>
    </citation>
    <scope>NUCLEOTIDE SEQUENCE [LARGE SCALE GENOMIC DNA]</scope>
    <source>
        <strain evidence="6">CBS 173.52</strain>
    </source>
</reference>
<dbReference type="GO" id="GO:0004499">
    <property type="term" value="F:N,N-dimethylaniline monooxygenase activity"/>
    <property type="evidence" value="ECO:0007669"/>
    <property type="project" value="InterPro"/>
</dbReference>